<dbReference type="EMBL" id="WBOF01000001">
    <property type="protein sequence ID" value="MQS15394.1"/>
    <property type="molecule type" value="Genomic_DNA"/>
</dbReference>
<dbReference type="Pfam" id="PF18143">
    <property type="entry name" value="HAD_SAK_2"/>
    <property type="match status" value="1"/>
</dbReference>
<keyword evidence="3" id="KW-1185">Reference proteome</keyword>
<reference evidence="2 3" key="1">
    <citation type="submission" date="2019-09" db="EMBL/GenBank/DDBJ databases">
        <title>Genome Sequences of Streptomyces kaniharaensis ATCC 21070.</title>
        <authorList>
            <person name="Zhu W."/>
            <person name="De Crecy-Lagard V."/>
            <person name="Richards N.G."/>
        </authorList>
    </citation>
    <scope>NUCLEOTIDE SEQUENCE [LARGE SCALE GENOMIC DNA]</scope>
    <source>
        <strain evidence="2 3">SF-557</strain>
    </source>
</reference>
<accession>A0A6N7KZK4</accession>
<dbReference type="AlphaFoldDB" id="A0A6N7KZK4"/>
<evidence type="ECO:0008006" key="4">
    <source>
        <dbReference type="Google" id="ProtNLM"/>
    </source>
</evidence>
<dbReference type="Proteomes" id="UP000450000">
    <property type="component" value="Unassembled WGS sequence"/>
</dbReference>
<evidence type="ECO:0000313" key="2">
    <source>
        <dbReference type="EMBL" id="MQS15394.1"/>
    </source>
</evidence>
<name>A0A6N7KZK4_9ACTN</name>
<proteinExistence type="predicted"/>
<dbReference type="RefSeq" id="WP_326847082.1">
    <property type="nucleotide sequence ID" value="NZ_WBOF01000001.1"/>
</dbReference>
<sequence length="180" mass="20179">MPKPLLFLDVDGVLNPVCPHPDAGFDTHTLLGYSVLLSARHGDWLRELSATYEMVWATTWEEHANTHIAPAMDLPPLPFVRFTGYVPQPGDPRLRLMELFSARKWAPLLRYAAGRPFAWVDDVIPPRLVRGSLWRRDRVLLPIDPGQGLERRHVDRLLARPPRGRARPSTGGPITGSAAS</sequence>
<protein>
    <recommendedName>
        <fullName evidence="4">Secreted protein</fullName>
    </recommendedName>
</protein>
<comment type="caution">
    <text evidence="2">The sequence shown here is derived from an EMBL/GenBank/DDBJ whole genome shotgun (WGS) entry which is preliminary data.</text>
</comment>
<gene>
    <name evidence="2" type="ORF">F7Q99_24780</name>
</gene>
<evidence type="ECO:0000313" key="3">
    <source>
        <dbReference type="Proteomes" id="UP000450000"/>
    </source>
</evidence>
<feature type="region of interest" description="Disordered" evidence="1">
    <location>
        <begin position="152"/>
        <end position="180"/>
    </location>
</feature>
<evidence type="ECO:0000256" key="1">
    <source>
        <dbReference type="SAM" id="MobiDB-lite"/>
    </source>
</evidence>
<organism evidence="2 3">
    <name type="scientific">Streptomyces kaniharaensis</name>
    <dbReference type="NCBI Taxonomy" id="212423"/>
    <lineage>
        <taxon>Bacteria</taxon>
        <taxon>Bacillati</taxon>
        <taxon>Actinomycetota</taxon>
        <taxon>Actinomycetes</taxon>
        <taxon>Kitasatosporales</taxon>
        <taxon>Streptomycetaceae</taxon>
        <taxon>Streptomyces</taxon>
    </lineage>
</organism>